<dbReference type="STRING" id="578462.A0A0L0T5X5"/>
<organism evidence="5 6">
    <name type="scientific">Allomyces macrogynus (strain ATCC 38327)</name>
    <name type="common">Allomyces javanicus var. macrogynus</name>
    <dbReference type="NCBI Taxonomy" id="578462"/>
    <lineage>
        <taxon>Eukaryota</taxon>
        <taxon>Fungi</taxon>
        <taxon>Fungi incertae sedis</taxon>
        <taxon>Blastocladiomycota</taxon>
        <taxon>Blastocladiomycetes</taxon>
        <taxon>Blastocladiales</taxon>
        <taxon>Blastocladiaceae</taxon>
        <taxon>Allomyces</taxon>
    </lineage>
</organism>
<proteinExistence type="predicted"/>
<evidence type="ECO:0000259" key="4">
    <source>
        <dbReference type="Pfam" id="PF00733"/>
    </source>
</evidence>
<evidence type="ECO:0000256" key="1">
    <source>
        <dbReference type="ARBA" id="ARBA00022605"/>
    </source>
</evidence>
<accession>A0A0L0T5X5</accession>
<dbReference type="InterPro" id="IPR001962">
    <property type="entry name" value="Asn_synthase"/>
</dbReference>
<reference evidence="6" key="2">
    <citation type="submission" date="2009-11" db="EMBL/GenBank/DDBJ databases">
        <title>The Genome Sequence of Allomyces macrogynus strain ATCC 38327.</title>
        <authorList>
            <consortium name="The Broad Institute Genome Sequencing Platform"/>
            <person name="Russ C."/>
            <person name="Cuomo C."/>
            <person name="Shea T."/>
            <person name="Young S.K."/>
            <person name="Zeng Q."/>
            <person name="Koehrsen M."/>
            <person name="Haas B."/>
            <person name="Borodovsky M."/>
            <person name="Guigo R."/>
            <person name="Alvarado L."/>
            <person name="Berlin A."/>
            <person name="Borenstein D."/>
            <person name="Chen Z."/>
            <person name="Engels R."/>
            <person name="Freedman E."/>
            <person name="Gellesch M."/>
            <person name="Goldberg J."/>
            <person name="Griggs A."/>
            <person name="Gujja S."/>
            <person name="Heiman D."/>
            <person name="Hepburn T."/>
            <person name="Howarth C."/>
            <person name="Jen D."/>
            <person name="Larson L."/>
            <person name="Lewis B."/>
            <person name="Mehta T."/>
            <person name="Park D."/>
            <person name="Pearson M."/>
            <person name="Roberts A."/>
            <person name="Saif S."/>
            <person name="Shenoy N."/>
            <person name="Sisk P."/>
            <person name="Stolte C."/>
            <person name="Sykes S."/>
            <person name="Walk T."/>
            <person name="White J."/>
            <person name="Yandava C."/>
            <person name="Burger G."/>
            <person name="Gray M.W."/>
            <person name="Holland P.W.H."/>
            <person name="King N."/>
            <person name="Lang F.B.F."/>
            <person name="Roger A.J."/>
            <person name="Ruiz-Trillo I."/>
            <person name="Lander E."/>
            <person name="Nusbaum C."/>
        </authorList>
    </citation>
    <scope>NUCLEOTIDE SEQUENCE [LARGE SCALE GENOMIC DNA]</scope>
    <source>
        <strain evidence="6">ATCC 38327</strain>
    </source>
</reference>
<evidence type="ECO:0000313" key="6">
    <source>
        <dbReference type="Proteomes" id="UP000054350"/>
    </source>
</evidence>
<dbReference type="GO" id="GO:0006529">
    <property type="term" value="P:asparagine biosynthetic process"/>
    <property type="evidence" value="ECO:0007669"/>
    <property type="project" value="UniProtKB-KW"/>
</dbReference>
<evidence type="ECO:0000256" key="3">
    <source>
        <dbReference type="ARBA" id="ARBA00022962"/>
    </source>
</evidence>
<dbReference type="InterPro" id="IPR014729">
    <property type="entry name" value="Rossmann-like_a/b/a_fold"/>
</dbReference>
<dbReference type="GO" id="GO:0004066">
    <property type="term" value="F:asparagine synthase (glutamine-hydrolyzing) activity"/>
    <property type="evidence" value="ECO:0007669"/>
    <property type="project" value="InterPro"/>
</dbReference>
<dbReference type="InterPro" id="IPR051857">
    <property type="entry name" value="Asn_synthetase_domain"/>
</dbReference>
<dbReference type="Proteomes" id="UP000054350">
    <property type="component" value="Unassembled WGS sequence"/>
</dbReference>
<dbReference type="CDD" id="cd01991">
    <property type="entry name" value="Asn_synthase_B_C"/>
    <property type="match status" value="1"/>
</dbReference>
<keyword evidence="1" id="KW-0028">Amino-acid biosynthesis</keyword>
<keyword evidence="6" id="KW-1185">Reference proteome</keyword>
<sequence length="213" mass="22996">MTKCVPRDSSRCFLDSHFCCYRLNLVVPSALAAQVPNPADFPVLNDLDQAHAAAVTNLLDLLSKSVRVRMQAHPAPSTPTDAPLAVFFSGGLDCKILAALLDRHVPCTSPVHLLNFENPRVITASKRGSAGGAHDPRAVPDRRTARQALAELQRVAPTRTWRLLEINVPYATAMDRRATIAALMAPLNTFMDMSIAMAFCFAARAVHAGGEVA</sequence>
<dbReference type="OrthoDB" id="10252281at2759"/>
<dbReference type="PANTHER" id="PTHR45937:SF1">
    <property type="entry name" value="ASPARAGINE SYNTHETASE DOMAIN-CONTAINING PROTEIN 1"/>
    <property type="match status" value="1"/>
</dbReference>
<dbReference type="AlphaFoldDB" id="A0A0L0T5X5"/>
<dbReference type="Pfam" id="PF00733">
    <property type="entry name" value="Asn_synthase"/>
    <property type="match status" value="1"/>
</dbReference>
<name>A0A0L0T5X5_ALLM3</name>
<reference evidence="5 6" key="1">
    <citation type="submission" date="2009-11" db="EMBL/GenBank/DDBJ databases">
        <title>Annotation of Allomyces macrogynus ATCC 38327.</title>
        <authorList>
            <consortium name="The Broad Institute Genome Sequencing Platform"/>
            <person name="Russ C."/>
            <person name="Cuomo C."/>
            <person name="Burger G."/>
            <person name="Gray M.W."/>
            <person name="Holland P.W.H."/>
            <person name="King N."/>
            <person name="Lang F.B.F."/>
            <person name="Roger A.J."/>
            <person name="Ruiz-Trillo I."/>
            <person name="Young S.K."/>
            <person name="Zeng Q."/>
            <person name="Gargeya S."/>
            <person name="Fitzgerald M."/>
            <person name="Haas B."/>
            <person name="Abouelleil A."/>
            <person name="Alvarado L."/>
            <person name="Arachchi H.M."/>
            <person name="Berlin A."/>
            <person name="Chapman S.B."/>
            <person name="Gearin G."/>
            <person name="Goldberg J."/>
            <person name="Griggs A."/>
            <person name="Gujja S."/>
            <person name="Hansen M."/>
            <person name="Heiman D."/>
            <person name="Howarth C."/>
            <person name="Larimer J."/>
            <person name="Lui A."/>
            <person name="MacDonald P.J.P."/>
            <person name="McCowen C."/>
            <person name="Montmayeur A."/>
            <person name="Murphy C."/>
            <person name="Neiman D."/>
            <person name="Pearson M."/>
            <person name="Priest M."/>
            <person name="Roberts A."/>
            <person name="Saif S."/>
            <person name="Shea T."/>
            <person name="Sisk P."/>
            <person name="Stolte C."/>
            <person name="Sykes S."/>
            <person name="Wortman J."/>
            <person name="Nusbaum C."/>
            <person name="Birren B."/>
        </authorList>
    </citation>
    <scope>NUCLEOTIDE SEQUENCE [LARGE SCALE GENOMIC DNA]</scope>
    <source>
        <strain evidence="5 6">ATCC 38327</strain>
    </source>
</reference>
<keyword evidence="2" id="KW-0061">Asparagine biosynthesis</keyword>
<evidence type="ECO:0000313" key="5">
    <source>
        <dbReference type="EMBL" id="KNE70086.1"/>
    </source>
</evidence>
<dbReference type="eggNOG" id="KOG0573">
    <property type="taxonomic scope" value="Eukaryota"/>
</dbReference>
<keyword evidence="3" id="KW-0315">Glutamine amidotransferase</keyword>
<feature type="domain" description="Asparagine synthetase" evidence="4">
    <location>
        <begin position="58"/>
        <end position="153"/>
    </location>
</feature>
<dbReference type="SUPFAM" id="SSF52402">
    <property type="entry name" value="Adenine nucleotide alpha hydrolases-like"/>
    <property type="match status" value="1"/>
</dbReference>
<dbReference type="EMBL" id="GG745364">
    <property type="protein sequence ID" value="KNE70086.1"/>
    <property type="molecule type" value="Genomic_DNA"/>
</dbReference>
<protein>
    <recommendedName>
        <fullName evidence="4">Asparagine synthetase domain-containing protein</fullName>
    </recommendedName>
</protein>
<dbReference type="VEuPathDB" id="FungiDB:AMAG_20235"/>
<dbReference type="Gene3D" id="3.40.50.620">
    <property type="entry name" value="HUPs"/>
    <property type="match status" value="1"/>
</dbReference>
<gene>
    <name evidence="5" type="ORF">AMAG_20235</name>
</gene>
<dbReference type="PANTHER" id="PTHR45937">
    <property type="entry name" value="ASPARAGINE SYNTHETASE DOMAIN-CONTAINING PROTEIN 1"/>
    <property type="match status" value="1"/>
</dbReference>
<evidence type="ECO:0000256" key="2">
    <source>
        <dbReference type="ARBA" id="ARBA00022888"/>
    </source>
</evidence>